<comment type="caution">
    <text evidence="1">The sequence shown here is derived from an EMBL/GenBank/DDBJ whole genome shotgun (WGS) entry which is preliminary data.</text>
</comment>
<name>A0A7X1E4Z0_9BACT</name>
<dbReference type="SUPFAM" id="SSF53474">
    <property type="entry name" value="alpha/beta-Hydrolases"/>
    <property type="match status" value="1"/>
</dbReference>
<dbReference type="Gene3D" id="3.40.50.1820">
    <property type="entry name" value="alpha/beta hydrolase"/>
    <property type="match status" value="1"/>
</dbReference>
<sequence>MGATSAMYPDPWHELSDAMFHDWPAYAGESTIQELASRIIEEHEIKDGDTLIGSSLGGIVSSEVANQLSLHSLVLVGSAKDKEEIRPILRILHPFVDLAPLEFLRVSSSSIPNELARMFSHTDARFIRSMCKAIFSWDGLKNDVRLIRIHGKGDLVIPCPTEVEDPIDGGHLIAMTHPMECMKKIKENQSVDTTPVSAPR</sequence>
<dbReference type="Proteomes" id="UP000525652">
    <property type="component" value="Unassembled WGS sequence"/>
</dbReference>
<dbReference type="InterPro" id="IPR029058">
    <property type="entry name" value="AB_hydrolase_fold"/>
</dbReference>
<dbReference type="AlphaFoldDB" id="A0A7X1E4Z0"/>
<gene>
    <name evidence="1" type="ORF">H5P30_12040</name>
</gene>
<organism evidence="1 2">
    <name type="scientific">Puniceicoccus vermicola</name>
    <dbReference type="NCBI Taxonomy" id="388746"/>
    <lineage>
        <taxon>Bacteria</taxon>
        <taxon>Pseudomonadati</taxon>
        <taxon>Verrucomicrobiota</taxon>
        <taxon>Opitutia</taxon>
        <taxon>Puniceicoccales</taxon>
        <taxon>Puniceicoccaceae</taxon>
        <taxon>Puniceicoccus</taxon>
    </lineage>
</organism>
<evidence type="ECO:0000313" key="1">
    <source>
        <dbReference type="EMBL" id="MBC2602508.1"/>
    </source>
</evidence>
<proteinExistence type="predicted"/>
<accession>A0A7X1E4Z0</accession>
<dbReference type="RefSeq" id="WP_185693187.1">
    <property type="nucleotide sequence ID" value="NZ_JACHVA010000095.1"/>
</dbReference>
<keyword evidence="2" id="KW-1185">Reference proteome</keyword>
<evidence type="ECO:0008006" key="3">
    <source>
        <dbReference type="Google" id="ProtNLM"/>
    </source>
</evidence>
<evidence type="ECO:0000313" key="2">
    <source>
        <dbReference type="Proteomes" id="UP000525652"/>
    </source>
</evidence>
<reference evidence="1 2" key="1">
    <citation type="submission" date="2020-07" db="EMBL/GenBank/DDBJ databases">
        <authorList>
            <person name="Feng X."/>
        </authorList>
    </citation>
    <scope>NUCLEOTIDE SEQUENCE [LARGE SCALE GENOMIC DNA]</scope>
    <source>
        <strain evidence="1 2">JCM14086</strain>
    </source>
</reference>
<dbReference type="EMBL" id="JACHVA010000095">
    <property type="protein sequence ID" value="MBC2602508.1"/>
    <property type="molecule type" value="Genomic_DNA"/>
</dbReference>
<protein>
    <recommendedName>
        <fullName evidence="3">Alpha/beta hydrolase</fullName>
    </recommendedName>
</protein>